<dbReference type="SUPFAM" id="SSF53335">
    <property type="entry name" value="S-adenosyl-L-methionine-dependent methyltransferases"/>
    <property type="match status" value="1"/>
</dbReference>
<dbReference type="InterPro" id="IPR029063">
    <property type="entry name" value="SAM-dependent_MTases_sf"/>
</dbReference>
<dbReference type="InterPro" id="IPR030390">
    <property type="entry name" value="MeTrfase_TrmA_AS"/>
</dbReference>
<dbReference type="Gene3D" id="2.40.50.140">
    <property type="entry name" value="Nucleic acid-binding proteins"/>
    <property type="match status" value="1"/>
</dbReference>
<feature type="binding site" evidence="4">
    <location>
        <position position="375"/>
    </location>
    <ligand>
        <name>S-adenosyl-L-methionine</name>
        <dbReference type="ChEBI" id="CHEBI:59789"/>
    </ligand>
</feature>
<evidence type="ECO:0000259" key="6">
    <source>
        <dbReference type="PROSITE" id="PS50926"/>
    </source>
</evidence>
<dbReference type="EC" id="2.1.1.190" evidence="7"/>
<evidence type="ECO:0000313" key="8">
    <source>
        <dbReference type="Proteomes" id="UP000886744"/>
    </source>
</evidence>
<comment type="similarity">
    <text evidence="4">Belongs to the class I-like SAM-binding methyltransferase superfamily. RNA M5U methyltransferase family.</text>
</comment>
<sequence>MSRKKEKEIVRGVTVESVGAEGKAIAHIDGKVVFVSNAVPGDVIAVRIDKRREKYFEGTLVEIEQPSPDRVEPFCEHYKDCGGCAWQELPYHLQLKYKQQQVVDQFARIGHLPMDQVEVLPILPSERTTEYRNKLEFTFSDRRWLQSGEDPSSVFDPPTPLDPSQFEGGVFPRHLRGGYSSVNTNPAGFALGFHISKAFDKILDIRHCWLQPEPSNEIRNFIRQYAIVHGLPFFNIREQSGFLRNIIIRTNLKGEVMLTIMFGAHPPKLGWLQSGFRPSDCDTEAEKLFDVLMERFPQIKSLNYLYNGRMNDAINDQEIFNARGEDAIYEEMEGLRFKIGPKSFYQTNPLQAYRLYSVVREFADFQGGEHVYDLYTGTGTIALFVARSVASVVGVEYVPEAIADAKVNARINGIDNCRFYAGDMKDILTPEFVAAQGASPDVVILDPPRAGVHPSVIEVLLGTGARKIVYVSCNPATQARDLAMLTSGGAYRLVRIRPVDMFPHTTHVENVALLEKVDC</sequence>
<dbReference type="GO" id="GO:0070041">
    <property type="term" value="F:rRNA (uridine-C5-)-methyltransferase activity"/>
    <property type="evidence" value="ECO:0007669"/>
    <property type="project" value="TreeGrafter"/>
</dbReference>
<name>A0A9D1E1Q4_9BACT</name>
<proteinExistence type="inferred from homology"/>
<reference evidence="7" key="2">
    <citation type="journal article" date="2021" name="PeerJ">
        <title>Extensive microbial diversity within the chicken gut microbiome revealed by metagenomics and culture.</title>
        <authorList>
            <person name="Gilroy R."/>
            <person name="Ravi A."/>
            <person name="Getino M."/>
            <person name="Pursley I."/>
            <person name="Horton D.L."/>
            <person name="Alikhan N.F."/>
            <person name="Baker D."/>
            <person name="Gharbi K."/>
            <person name="Hall N."/>
            <person name="Watson M."/>
            <person name="Adriaenssens E.M."/>
            <person name="Foster-Nyarko E."/>
            <person name="Jarju S."/>
            <person name="Secka A."/>
            <person name="Antonio M."/>
            <person name="Oren A."/>
            <person name="Chaudhuri R.R."/>
            <person name="La Ragione R."/>
            <person name="Hildebrand F."/>
            <person name="Pallen M.J."/>
        </authorList>
    </citation>
    <scope>NUCLEOTIDE SEQUENCE</scope>
    <source>
        <strain evidence="7">ChiHjej13B12-12457</strain>
    </source>
</reference>
<reference evidence="7" key="1">
    <citation type="submission" date="2020-10" db="EMBL/GenBank/DDBJ databases">
        <authorList>
            <person name="Gilroy R."/>
        </authorList>
    </citation>
    <scope>NUCLEOTIDE SEQUENCE</scope>
    <source>
        <strain evidence="7">ChiHjej13B12-12457</strain>
    </source>
</reference>
<dbReference type="Gene3D" id="2.40.50.1070">
    <property type="match status" value="1"/>
</dbReference>
<keyword evidence="1 4" id="KW-0489">Methyltransferase</keyword>
<dbReference type="InterPro" id="IPR002792">
    <property type="entry name" value="TRAM_dom"/>
</dbReference>
<keyword evidence="3 4" id="KW-0949">S-adenosyl-L-methionine</keyword>
<dbReference type="PROSITE" id="PS51687">
    <property type="entry name" value="SAM_MT_RNA_M5U"/>
    <property type="match status" value="1"/>
</dbReference>
<dbReference type="Gene3D" id="3.40.50.150">
    <property type="entry name" value="Vaccinia Virus protein VP39"/>
    <property type="match status" value="2"/>
</dbReference>
<protein>
    <submittedName>
        <fullName evidence="7">23S rRNA (Uracil(1939)-C(5))-methyltransferase RlmD</fullName>
        <ecNumber evidence="7">2.1.1.190</ecNumber>
    </submittedName>
</protein>
<accession>A0A9D1E1Q4</accession>
<feature type="binding site" evidence="4">
    <location>
        <position position="446"/>
    </location>
    <ligand>
        <name>S-adenosyl-L-methionine</name>
        <dbReference type="ChEBI" id="CHEBI:59789"/>
    </ligand>
</feature>
<dbReference type="Pfam" id="PF05958">
    <property type="entry name" value="tRNA_U5-meth_tr"/>
    <property type="match status" value="1"/>
</dbReference>
<evidence type="ECO:0000256" key="4">
    <source>
        <dbReference type="PROSITE-ProRule" id="PRU01024"/>
    </source>
</evidence>
<evidence type="ECO:0000256" key="2">
    <source>
        <dbReference type="ARBA" id="ARBA00022679"/>
    </source>
</evidence>
<feature type="binding site" evidence="4">
    <location>
        <position position="396"/>
    </location>
    <ligand>
        <name>S-adenosyl-L-methionine</name>
        <dbReference type="ChEBI" id="CHEBI:59789"/>
    </ligand>
</feature>
<dbReference type="NCBIfam" id="TIGR00479">
    <property type="entry name" value="rumA"/>
    <property type="match status" value="1"/>
</dbReference>
<dbReference type="InterPro" id="IPR010280">
    <property type="entry name" value="U5_MeTrfase_fam"/>
</dbReference>
<dbReference type="CDD" id="cd02440">
    <property type="entry name" value="AdoMet_MTases"/>
    <property type="match status" value="1"/>
</dbReference>
<dbReference type="InterPro" id="IPR030391">
    <property type="entry name" value="MeTrfase_TrmA_CS"/>
</dbReference>
<evidence type="ECO:0000256" key="3">
    <source>
        <dbReference type="ARBA" id="ARBA00022691"/>
    </source>
</evidence>
<feature type="active site" description="Nucleophile" evidence="4">
    <location>
        <position position="473"/>
    </location>
</feature>
<dbReference type="Pfam" id="PF01938">
    <property type="entry name" value="TRAM"/>
    <property type="match status" value="1"/>
</dbReference>
<keyword evidence="2 4" id="KW-0808">Transferase</keyword>
<feature type="binding site" evidence="4">
    <location>
        <position position="346"/>
    </location>
    <ligand>
        <name>S-adenosyl-L-methionine</name>
        <dbReference type="ChEBI" id="CHEBI:59789"/>
    </ligand>
</feature>
<dbReference type="PROSITE" id="PS01230">
    <property type="entry name" value="TRMA_1"/>
    <property type="match status" value="1"/>
</dbReference>
<comment type="caution">
    <text evidence="7">The sequence shown here is derived from an EMBL/GenBank/DDBJ whole genome shotgun (WGS) entry which is preliminary data.</text>
</comment>
<dbReference type="InterPro" id="IPR012340">
    <property type="entry name" value="NA-bd_OB-fold"/>
</dbReference>
<feature type="active site" evidence="5">
    <location>
        <position position="473"/>
    </location>
</feature>
<dbReference type="PROSITE" id="PS50926">
    <property type="entry name" value="TRAM"/>
    <property type="match status" value="1"/>
</dbReference>
<dbReference type="Proteomes" id="UP000886744">
    <property type="component" value="Unassembled WGS sequence"/>
</dbReference>
<dbReference type="FunFam" id="3.40.50.150:FF:000009">
    <property type="entry name" value="23S rRNA (Uracil(1939)-C(5))-methyltransferase RlmD"/>
    <property type="match status" value="1"/>
</dbReference>
<dbReference type="EMBL" id="DVHI01000083">
    <property type="protein sequence ID" value="HIR63225.1"/>
    <property type="molecule type" value="Genomic_DNA"/>
</dbReference>
<organism evidence="7 8">
    <name type="scientific">Candidatus Coprenecus avistercoris</name>
    <dbReference type="NCBI Taxonomy" id="2840730"/>
    <lineage>
        <taxon>Bacteria</taxon>
        <taxon>Pseudomonadati</taxon>
        <taxon>Bacteroidota</taxon>
        <taxon>Bacteroidia</taxon>
        <taxon>Bacteroidales</taxon>
        <taxon>Rikenellaceae</taxon>
        <taxon>Rikenellaceae incertae sedis</taxon>
        <taxon>Candidatus Coprenecus</taxon>
    </lineage>
</organism>
<dbReference type="PANTHER" id="PTHR11061">
    <property type="entry name" value="RNA M5U METHYLTRANSFERASE"/>
    <property type="match status" value="1"/>
</dbReference>
<evidence type="ECO:0000313" key="7">
    <source>
        <dbReference type="EMBL" id="HIR63225.1"/>
    </source>
</evidence>
<evidence type="ECO:0000256" key="1">
    <source>
        <dbReference type="ARBA" id="ARBA00022603"/>
    </source>
</evidence>
<dbReference type="PANTHER" id="PTHR11061:SF30">
    <property type="entry name" value="TRNA (URACIL(54)-C(5))-METHYLTRANSFERASE"/>
    <property type="match status" value="1"/>
</dbReference>
<dbReference type="SUPFAM" id="SSF50249">
    <property type="entry name" value="Nucleic acid-binding proteins"/>
    <property type="match status" value="1"/>
</dbReference>
<dbReference type="AlphaFoldDB" id="A0A9D1E1Q4"/>
<dbReference type="GO" id="GO:0070475">
    <property type="term" value="P:rRNA base methylation"/>
    <property type="evidence" value="ECO:0007669"/>
    <property type="project" value="TreeGrafter"/>
</dbReference>
<feature type="domain" description="TRAM" evidence="6">
    <location>
        <begin position="3"/>
        <end position="62"/>
    </location>
</feature>
<dbReference type="PROSITE" id="PS01231">
    <property type="entry name" value="TRMA_2"/>
    <property type="match status" value="1"/>
</dbReference>
<gene>
    <name evidence="7" type="primary">rlmD</name>
    <name evidence="7" type="ORF">IAC94_06865</name>
</gene>
<evidence type="ECO:0000256" key="5">
    <source>
        <dbReference type="PROSITE-ProRule" id="PRU10015"/>
    </source>
</evidence>